<feature type="compositionally biased region" description="Basic and acidic residues" evidence="1">
    <location>
        <begin position="299"/>
        <end position="311"/>
    </location>
</feature>
<reference evidence="3" key="3">
    <citation type="submission" date="2016-06" db="UniProtKB">
        <authorList>
            <consortium name="WormBaseParasite"/>
        </authorList>
    </citation>
    <scope>IDENTIFICATION</scope>
</reference>
<evidence type="ECO:0000313" key="2">
    <source>
        <dbReference type="Proteomes" id="UP000050741"/>
    </source>
</evidence>
<accession>A0A183CK12</accession>
<proteinExistence type="predicted"/>
<reference evidence="2" key="2">
    <citation type="submission" date="2014-05" db="EMBL/GenBank/DDBJ databases">
        <title>The genome and life-stage specific transcriptomes of Globodera pallida elucidate key aspects of plant parasitism by a cyst nematode.</title>
        <authorList>
            <person name="Cotton J.A."/>
            <person name="Lilley C.J."/>
            <person name="Jones L.M."/>
            <person name="Kikuchi T."/>
            <person name="Reid A.J."/>
            <person name="Thorpe P."/>
            <person name="Tsai I.J."/>
            <person name="Beasley H."/>
            <person name="Blok V."/>
            <person name="Cock P.J.A."/>
            <person name="Van den Akker S.E."/>
            <person name="Holroyd N."/>
            <person name="Hunt M."/>
            <person name="Mantelin S."/>
            <person name="Naghra H."/>
            <person name="Pain A."/>
            <person name="Palomares-Rius J.E."/>
            <person name="Zarowiecki M."/>
            <person name="Berriman M."/>
            <person name="Jones J.T."/>
            <person name="Urwin P.E."/>
        </authorList>
    </citation>
    <scope>NUCLEOTIDE SEQUENCE [LARGE SCALE GENOMIC DNA]</scope>
    <source>
        <strain evidence="2">Lindley</strain>
    </source>
</reference>
<organism evidence="2 3">
    <name type="scientific">Globodera pallida</name>
    <name type="common">Potato cyst nematode worm</name>
    <name type="synonym">Heterodera pallida</name>
    <dbReference type="NCBI Taxonomy" id="36090"/>
    <lineage>
        <taxon>Eukaryota</taxon>
        <taxon>Metazoa</taxon>
        <taxon>Ecdysozoa</taxon>
        <taxon>Nematoda</taxon>
        <taxon>Chromadorea</taxon>
        <taxon>Rhabditida</taxon>
        <taxon>Tylenchina</taxon>
        <taxon>Tylenchomorpha</taxon>
        <taxon>Tylenchoidea</taxon>
        <taxon>Heteroderidae</taxon>
        <taxon>Heteroderinae</taxon>
        <taxon>Globodera</taxon>
    </lineage>
</organism>
<sequence length="480" mass="53937">PEPIKWSLWAVDGIVKPISRAQELENYRNKNRRAANSKKLKSTRLNFTQCEENDASRGVIESQQMDGTDCVDLDGKSFSFEQRQQTSFEESNNDRTISDAVACPFDAEAFGAHSVMDGDEQLVSMLGLAYQLDGTIVSDVMETFDSTLTGEGDYTNDVTNTCCSTINGEGGHVENSSNDVVNAFWDTFCSTINEEAGHAENDSNDVVNAFCSVENQAGIEDETGTCVGQQNAFDSVTNEEHDEDYTETRDDQQNMFNSVEAGVKDDTEIRDDTEMRVDQQSAFDLVGNEERVEDETEPRDDHLQTNSRPDEVCDEFCGDQSLRVPYSPLNANEYDDEIEEGEVVDDAEDNRTVSDNQQNWCEHGSATFEASLDEGKQQQKWEEQQADERIETGTMFSAERLVSREEEVGDNDFGLRVSVPAPMTPPRPATPTDEQRIPSPKTPPLHWSSYRPCIKMLQRREKRGKTNVLDVITLDEEYDL</sequence>
<protein>
    <submittedName>
        <fullName evidence="3">RING-type domain-containing protein</fullName>
    </submittedName>
</protein>
<evidence type="ECO:0000256" key="1">
    <source>
        <dbReference type="SAM" id="MobiDB-lite"/>
    </source>
</evidence>
<keyword evidence="2" id="KW-1185">Reference proteome</keyword>
<name>A0A183CK12_GLOPA</name>
<feature type="region of interest" description="Disordered" evidence="1">
    <location>
        <begin position="414"/>
        <end position="446"/>
    </location>
</feature>
<feature type="region of interest" description="Disordered" evidence="1">
    <location>
        <begin position="241"/>
        <end position="312"/>
    </location>
</feature>
<dbReference type="WBParaSite" id="GPLIN_001321800">
    <property type="protein sequence ID" value="GPLIN_001321800"/>
    <property type="gene ID" value="GPLIN_001321800"/>
</dbReference>
<evidence type="ECO:0000313" key="3">
    <source>
        <dbReference type="WBParaSite" id="GPLIN_001321800"/>
    </source>
</evidence>
<feature type="compositionally biased region" description="Basic and acidic residues" evidence="1">
    <location>
        <begin position="262"/>
        <end position="277"/>
    </location>
</feature>
<dbReference type="AlphaFoldDB" id="A0A183CK12"/>
<reference evidence="2" key="1">
    <citation type="submission" date="2013-12" db="EMBL/GenBank/DDBJ databases">
        <authorList>
            <person name="Aslett M."/>
        </authorList>
    </citation>
    <scope>NUCLEOTIDE SEQUENCE [LARGE SCALE GENOMIC DNA]</scope>
    <source>
        <strain evidence="2">Lindley</strain>
    </source>
</reference>
<dbReference type="Proteomes" id="UP000050741">
    <property type="component" value="Unassembled WGS sequence"/>
</dbReference>